<dbReference type="SUPFAM" id="SSF50978">
    <property type="entry name" value="WD40 repeat-like"/>
    <property type="match status" value="1"/>
</dbReference>
<feature type="domain" description="WDHD1/CFT4 helical bundle" evidence="9">
    <location>
        <begin position="713"/>
        <end position="807"/>
    </location>
</feature>
<feature type="domain" description="WDHD1 first WD40" evidence="10">
    <location>
        <begin position="9"/>
        <end position="303"/>
    </location>
</feature>
<accession>A0A9P6CHI8</accession>
<comment type="caution">
    <text evidence="11">The sequence shown here is derived from an EMBL/GenBank/DDBJ whole genome shotgun (WGS) entry which is preliminary data.</text>
</comment>
<evidence type="ECO:0000256" key="6">
    <source>
        <dbReference type="SAM" id="Coils"/>
    </source>
</evidence>
<feature type="coiled-coil region" evidence="6">
    <location>
        <begin position="792"/>
        <end position="819"/>
    </location>
</feature>
<dbReference type="Proteomes" id="UP000807353">
    <property type="component" value="Unassembled WGS sequence"/>
</dbReference>
<evidence type="ECO:0000256" key="3">
    <source>
        <dbReference type="ARBA" id="ARBA00022737"/>
    </source>
</evidence>
<evidence type="ECO:0000256" key="5">
    <source>
        <dbReference type="PROSITE-ProRule" id="PRU00221"/>
    </source>
</evidence>
<dbReference type="Pfam" id="PF24817">
    <property type="entry name" value="WD40_WDHD1_1st"/>
    <property type="match status" value="1"/>
</dbReference>
<dbReference type="Pfam" id="PF20946">
    <property type="entry name" value="Ctf4_C"/>
    <property type="match status" value="1"/>
</dbReference>
<dbReference type="InterPro" id="IPR057646">
    <property type="entry name" value="WD40_WDHD1_1st"/>
</dbReference>
<evidence type="ECO:0000256" key="7">
    <source>
        <dbReference type="SAM" id="MobiDB-lite"/>
    </source>
</evidence>
<proteinExistence type="predicted"/>
<dbReference type="GO" id="GO:0043596">
    <property type="term" value="C:nuclear replication fork"/>
    <property type="evidence" value="ECO:0007669"/>
    <property type="project" value="TreeGrafter"/>
</dbReference>
<dbReference type="Pfam" id="PF12341">
    <property type="entry name" value="Mcl1_mid"/>
    <property type="match status" value="1"/>
</dbReference>
<evidence type="ECO:0000313" key="12">
    <source>
        <dbReference type="Proteomes" id="UP000807353"/>
    </source>
</evidence>
<feature type="repeat" description="WD" evidence="5">
    <location>
        <begin position="7"/>
        <end position="48"/>
    </location>
</feature>
<dbReference type="PANTHER" id="PTHR19932:SF10">
    <property type="entry name" value="WD REPEAT AND HMG-BOX DNA-BINDING PROTEIN 1"/>
    <property type="match status" value="1"/>
</dbReference>
<dbReference type="EMBL" id="MU150273">
    <property type="protein sequence ID" value="KAF9462340.1"/>
    <property type="molecule type" value="Genomic_DNA"/>
</dbReference>
<feature type="region of interest" description="Disordered" evidence="7">
    <location>
        <begin position="877"/>
        <end position="1086"/>
    </location>
</feature>
<dbReference type="SMART" id="SM00320">
    <property type="entry name" value="WD40"/>
    <property type="match status" value="5"/>
</dbReference>
<evidence type="ECO:0000259" key="10">
    <source>
        <dbReference type="Pfam" id="PF24817"/>
    </source>
</evidence>
<organism evidence="11 12">
    <name type="scientific">Collybia nuda</name>
    <dbReference type="NCBI Taxonomy" id="64659"/>
    <lineage>
        <taxon>Eukaryota</taxon>
        <taxon>Fungi</taxon>
        <taxon>Dikarya</taxon>
        <taxon>Basidiomycota</taxon>
        <taxon>Agaricomycotina</taxon>
        <taxon>Agaricomycetes</taxon>
        <taxon>Agaricomycetidae</taxon>
        <taxon>Agaricales</taxon>
        <taxon>Tricholomatineae</taxon>
        <taxon>Clitocybaceae</taxon>
        <taxon>Collybia</taxon>
    </lineage>
</organism>
<dbReference type="PROSITE" id="PS50082">
    <property type="entry name" value="WD_REPEATS_2"/>
    <property type="match status" value="2"/>
</dbReference>
<reference evidence="11" key="1">
    <citation type="submission" date="2020-11" db="EMBL/GenBank/DDBJ databases">
        <authorList>
            <consortium name="DOE Joint Genome Institute"/>
            <person name="Ahrendt S."/>
            <person name="Riley R."/>
            <person name="Andreopoulos W."/>
            <person name="Labutti K."/>
            <person name="Pangilinan J."/>
            <person name="Ruiz-Duenas F.J."/>
            <person name="Barrasa J.M."/>
            <person name="Sanchez-Garcia M."/>
            <person name="Camarero S."/>
            <person name="Miyauchi S."/>
            <person name="Serrano A."/>
            <person name="Linde D."/>
            <person name="Babiker R."/>
            <person name="Drula E."/>
            <person name="Ayuso-Fernandez I."/>
            <person name="Pacheco R."/>
            <person name="Padilla G."/>
            <person name="Ferreira P."/>
            <person name="Barriuso J."/>
            <person name="Kellner H."/>
            <person name="Castanera R."/>
            <person name="Alfaro M."/>
            <person name="Ramirez L."/>
            <person name="Pisabarro A.G."/>
            <person name="Kuo A."/>
            <person name="Tritt A."/>
            <person name="Lipzen A."/>
            <person name="He G."/>
            <person name="Yan M."/>
            <person name="Ng V."/>
            <person name="Cullen D."/>
            <person name="Martin F."/>
            <person name="Rosso M.-N."/>
            <person name="Henrissat B."/>
            <person name="Hibbett D."/>
            <person name="Martinez A.T."/>
            <person name="Grigoriev I.V."/>
        </authorList>
    </citation>
    <scope>NUCLEOTIDE SEQUENCE</scope>
    <source>
        <strain evidence="11">CBS 247.69</strain>
    </source>
</reference>
<keyword evidence="2 5" id="KW-0853">WD repeat</keyword>
<evidence type="ECO:0000256" key="2">
    <source>
        <dbReference type="ARBA" id="ARBA00022574"/>
    </source>
</evidence>
<dbReference type="GO" id="GO:0003682">
    <property type="term" value="F:chromatin binding"/>
    <property type="evidence" value="ECO:0007669"/>
    <property type="project" value="TreeGrafter"/>
</dbReference>
<evidence type="ECO:0000313" key="11">
    <source>
        <dbReference type="EMBL" id="KAF9462340.1"/>
    </source>
</evidence>
<dbReference type="GO" id="GO:0006281">
    <property type="term" value="P:DNA repair"/>
    <property type="evidence" value="ECO:0007669"/>
    <property type="project" value="TreeGrafter"/>
</dbReference>
<name>A0A9P6CHI8_9AGAR</name>
<dbReference type="GO" id="GO:0006261">
    <property type="term" value="P:DNA-templated DNA replication"/>
    <property type="evidence" value="ECO:0007669"/>
    <property type="project" value="TreeGrafter"/>
</dbReference>
<dbReference type="AlphaFoldDB" id="A0A9P6CHI8"/>
<evidence type="ECO:0000259" key="9">
    <source>
        <dbReference type="Pfam" id="PF20946"/>
    </source>
</evidence>
<feature type="compositionally biased region" description="Polar residues" evidence="7">
    <location>
        <begin position="1028"/>
        <end position="1058"/>
    </location>
</feature>
<dbReference type="PROSITE" id="PS50294">
    <property type="entry name" value="WD_REPEATS_REGION"/>
    <property type="match status" value="1"/>
</dbReference>
<dbReference type="InterPro" id="IPR048591">
    <property type="entry name" value="WDHD1/CFT4_hel"/>
</dbReference>
<evidence type="ECO:0000256" key="1">
    <source>
        <dbReference type="ARBA" id="ARBA00004123"/>
    </source>
</evidence>
<keyword evidence="4" id="KW-0539">Nucleus</keyword>
<dbReference type="InterPro" id="IPR022100">
    <property type="entry name" value="WDHD1/CFT4_beta-prop_2nd"/>
</dbReference>
<comment type="subcellular location">
    <subcellularLocation>
        <location evidence="1">Nucleus</location>
    </subcellularLocation>
</comment>
<evidence type="ECO:0000256" key="4">
    <source>
        <dbReference type="ARBA" id="ARBA00023242"/>
    </source>
</evidence>
<feature type="repeat" description="WD" evidence="5">
    <location>
        <begin position="134"/>
        <end position="175"/>
    </location>
</feature>
<gene>
    <name evidence="11" type="ORF">BDZ94DRAFT_1322712</name>
</gene>
<dbReference type="PANTHER" id="PTHR19932">
    <property type="entry name" value="WD REPEAT AND HMG-BOX DNA BINDING PROTEIN"/>
    <property type="match status" value="1"/>
</dbReference>
<dbReference type="InterPro" id="IPR001680">
    <property type="entry name" value="WD40_rpt"/>
</dbReference>
<feature type="domain" description="WDHD1/CFT4 second beta-propeller" evidence="8">
    <location>
        <begin position="403"/>
        <end position="706"/>
    </location>
</feature>
<dbReference type="GO" id="GO:0000278">
    <property type="term" value="P:mitotic cell cycle"/>
    <property type="evidence" value="ECO:0007669"/>
    <property type="project" value="TreeGrafter"/>
</dbReference>
<dbReference type="PROSITE" id="PS00678">
    <property type="entry name" value="WD_REPEATS_1"/>
    <property type="match status" value="1"/>
</dbReference>
<dbReference type="Gene3D" id="2.130.10.10">
    <property type="entry name" value="YVTN repeat-like/Quinoprotein amine dehydrogenase"/>
    <property type="match status" value="2"/>
</dbReference>
<dbReference type="OrthoDB" id="427368at2759"/>
<evidence type="ECO:0008006" key="13">
    <source>
        <dbReference type="Google" id="ProtNLM"/>
    </source>
</evidence>
<sequence>MSKLITSSSHGPGNTCLTFSKDGSRAYTGGQDCIVRIWKINEGAEQEPETATEAEQAVTTVAATDDCWLSGSEDAEVRRYAKDRSELLGLVTSAVGVGVRCVAIDPKGKRVAVASDELFVKVVDLEDMIGVSQLKGHTAGVRRVTWHPSAPLLTSSGADGKVIAWDVSTEEARIESTLEGIIPAVSDAESPEFAHDCSVVWDPSGLHFYVSTRAHEIVVVSRANWSRIGTFSDKDVSGAITALALSPNGTYLASASRSKVHVWATNSRRVVASHAGTPGSTITQLAFSPKDNLIAWTDTNGVFSRWQNAISDSFPDPVKPAASATASATANTGPSLFIDDSTDVATGLGDNLDEVDLDTAFPEVDDDWIIDDVGGGLHDEPETSKSRDGFVKEMVSITKAQLPFQPASTPLENRKRYLAYNMLGVIEVTDQDTHHIINVEFFDRSARKGYHFTDRFKYELGYLGERGAVFACQPEGEHQAHVLYKPYGTWTTQAEWTYTLTEKDIRVLGVAAGGVPPSKSLRNSADSDLQGFGNVVVATSEGDLTFLSGSGRERRIMGIGADFVSMVAGPEWVFVIHRAGSTTIDGSQNLSYTMINFEDFSVRQRDVLPVPKGHTLKWIGLTDQGAPAMYDSTGRVHILTKFRIPHHASWARVMDTNLLERRVGKDESYWAVGITDSTFMCLILKGRQEHPGFPRPLIQELPIRLPFRGKGAREEQIERELLLIQIAFDGLDDELTTDDILMRERAMDKEFIVLIQAACKADNIPRAIELVKLLHQLTSFDAAMKIADFYHLVGFREKVEILKADRENQEDRLVLARNKRKRWLKPDPPIREVQSLNNLSSTRTDLLGDVRPPPTIERPGMARVTVPIIEQTRFSSKAPPLVLPSQREETPFVEPPPPSEGKRKRVEADDFEDPSSSFPMAPPPPKQRTNPFARKPGQEASRNPFARKSELNKTVQKSESFFDKVDGVKGGGEPLKSKGPSTKSSKDKKDAPRQSTLNGQMSLDKMLSGKGSDKDKKNRSTNKVTRDSPPQENGTQDSQITDVDMSDMNTLVETQESELSGAGGWEETQLAESETQDLLEETQLVE</sequence>
<dbReference type="InterPro" id="IPR015943">
    <property type="entry name" value="WD40/YVTN_repeat-like_dom_sf"/>
</dbReference>
<protein>
    <recommendedName>
        <fullName evidence="13">Minichromosome loss protein Mcl1 middle region domain-containing protein</fullName>
    </recommendedName>
</protein>
<keyword evidence="12" id="KW-1185">Reference proteome</keyword>
<dbReference type="InterPro" id="IPR019775">
    <property type="entry name" value="WD40_repeat_CS"/>
</dbReference>
<dbReference type="InterPro" id="IPR036322">
    <property type="entry name" value="WD40_repeat_dom_sf"/>
</dbReference>
<keyword evidence="3" id="KW-0677">Repeat</keyword>
<evidence type="ECO:0000259" key="8">
    <source>
        <dbReference type="Pfam" id="PF12341"/>
    </source>
</evidence>
<keyword evidence="6" id="KW-0175">Coiled coil</keyword>